<feature type="region of interest" description="Disordered" evidence="1">
    <location>
        <begin position="1"/>
        <end position="48"/>
    </location>
</feature>
<dbReference type="AlphaFoldDB" id="A0A0D9W438"/>
<dbReference type="PANTHER" id="PTHR42905">
    <property type="entry name" value="PHOSPHOENOLPYRUVATE CARBOXYLASE"/>
    <property type="match status" value="1"/>
</dbReference>
<dbReference type="HOGENOM" id="CLU_027389_1_1_1"/>
<dbReference type="Gramene" id="LPERR04G06920.1">
    <property type="protein sequence ID" value="LPERR04G06920.1"/>
    <property type="gene ID" value="LPERR04G06920"/>
</dbReference>
<proteinExistence type="predicted"/>
<evidence type="ECO:0000313" key="3">
    <source>
        <dbReference type="Proteomes" id="UP000032180"/>
    </source>
</evidence>
<dbReference type="SUPFAM" id="SSF51621">
    <property type="entry name" value="Phosphoenolpyruvate/pyruvate domain"/>
    <property type="match status" value="1"/>
</dbReference>
<reference evidence="2 3" key="2">
    <citation type="submission" date="2013-12" db="EMBL/GenBank/DDBJ databases">
        <authorList>
            <person name="Yu Y."/>
            <person name="Lee S."/>
            <person name="de Baynast K."/>
            <person name="Wissotski M."/>
            <person name="Liu L."/>
            <person name="Talag J."/>
            <person name="Goicoechea J."/>
            <person name="Angelova A."/>
            <person name="Jetty R."/>
            <person name="Kudrna D."/>
            <person name="Golser W."/>
            <person name="Rivera L."/>
            <person name="Zhang J."/>
            <person name="Wing R."/>
        </authorList>
    </citation>
    <scope>NUCLEOTIDE SEQUENCE</scope>
</reference>
<reference evidence="2 3" key="1">
    <citation type="submission" date="2012-08" db="EMBL/GenBank/DDBJ databases">
        <title>Oryza genome evolution.</title>
        <authorList>
            <person name="Wing R.A."/>
        </authorList>
    </citation>
    <scope>NUCLEOTIDE SEQUENCE</scope>
</reference>
<dbReference type="CDD" id="cd00377">
    <property type="entry name" value="ICL_PEPM"/>
    <property type="match status" value="1"/>
</dbReference>
<dbReference type="InterPro" id="IPR040442">
    <property type="entry name" value="Pyrv_kinase-like_dom_sf"/>
</dbReference>
<protein>
    <recommendedName>
        <fullName evidence="4">Isocitrate lyase</fullName>
    </recommendedName>
</protein>
<dbReference type="EnsemblPlants" id="LPERR04G06920.1">
    <property type="protein sequence ID" value="LPERR04G06920.1"/>
    <property type="gene ID" value="LPERR04G06920"/>
</dbReference>
<dbReference type="EnsemblPlants" id="LPERR04G06920.2">
    <property type="protein sequence ID" value="LPERR04G06920.2"/>
    <property type="gene ID" value="LPERR04G06920"/>
</dbReference>
<dbReference type="STRING" id="77586.A0A0D9W438"/>
<dbReference type="eggNOG" id="KOG1260">
    <property type="taxonomic scope" value="Eukaryota"/>
</dbReference>
<organism evidence="2 3">
    <name type="scientific">Leersia perrieri</name>
    <dbReference type="NCBI Taxonomy" id="77586"/>
    <lineage>
        <taxon>Eukaryota</taxon>
        <taxon>Viridiplantae</taxon>
        <taxon>Streptophyta</taxon>
        <taxon>Embryophyta</taxon>
        <taxon>Tracheophyta</taxon>
        <taxon>Spermatophyta</taxon>
        <taxon>Magnoliopsida</taxon>
        <taxon>Liliopsida</taxon>
        <taxon>Poales</taxon>
        <taxon>Poaceae</taxon>
        <taxon>BOP clade</taxon>
        <taxon>Oryzoideae</taxon>
        <taxon>Oryzeae</taxon>
        <taxon>Oryzinae</taxon>
        <taxon>Leersia</taxon>
    </lineage>
</organism>
<dbReference type="Proteomes" id="UP000032180">
    <property type="component" value="Chromosome 4"/>
</dbReference>
<dbReference type="PANTHER" id="PTHR42905:SF10">
    <property type="entry name" value="OS04G0386600 PROTEIN"/>
    <property type="match status" value="1"/>
</dbReference>
<dbReference type="GO" id="GO:0003824">
    <property type="term" value="F:catalytic activity"/>
    <property type="evidence" value="ECO:0007669"/>
    <property type="project" value="InterPro"/>
</dbReference>
<dbReference type="Gene3D" id="3.20.20.60">
    <property type="entry name" value="Phosphoenolpyruvate-binding domains"/>
    <property type="match status" value="1"/>
</dbReference>
<dbReference type="InterPro" id="IPR039556">
    <property type="entry name" value="ICL/PEPM"/>
</dbReference>
<reference evidence="2" key="3">
    <citation type="submission" date="2015-04" db="UniProtKB">
        <authorList>
            <consortium name="EnsemblPlants"/>
        </authorList>
    </citation>
    <scope>IDENTIFICATION</scope>
</reference>
<evidence type="ECO:0000256" key="1">
    <source>
        <dbReference type="SAM" id="MobiDB-lite"/>
    </source>
</evidence>
<sequence>MPSHPPPTTQAAHAHHTLHSSSPPSPVGLLRAASSAPARRVRNPPLPLRRAGMAARSPYFVPESEGIRSGESPAAALRRILASPGAHQAPCCFDALGARLVQRAGFPICFMGGFCVSAARLGLPDAGLISYGEMVDQGRLITEAVSVPVIGDGDNGYGNAMNIKRTVKGYINAGFAGIMLEDQVAPKACGHTEGRKVISREDAIMHIKAAIDARKESGSDIVIIARTDSRQAISIDEALWRVQAFADAGADVLFIDALASIEEMKAFCAVSPKVSKMANMLEGGGKTPILSPTELAEIGFNLVVYPLSLIGVSMRAMEDALIAIKSSGAPPPGSLPSFQEIKDTLGFNRYYKEEKQYAIQSSSPNGIILRLKITEKSGAQKINEGIPAGILEKISKAIPGLAGVNFAEILQGSDQSQKGKMLLDCEDATGDRIQVSIE</sequence>
<accession>A0A0D9W438</accession>
<evidence type="ECO:0008006" key="4">
    <source>
        <dbReference type="Google" id="ProtNLM"/>
    </source>
</evidence>
<dbReference type="Pfam" id="PF13714">
    <property type="entry name" value="PEP_mutase"/>
    <property type="match status" value="1"/>
</dbReference>
<dbReference type="Gramene" id="LPERR04G06920.2">
    <property type="protein sequence ID" value="LPERR04G06920.2"/>
    <property type="gene ID" value="LPERR04G06920"/>
</dbReference>
<dbReference type="InterPro" id="IPR015813">
    <property type="entry name" value="Pyrv/PenolPyrv_kinase-like_dom"/>
</dbReference>
<name>A0A0D9W438_9ORYZ</name>
<evidence type="ECO:0000313" key="2">
    <source>
        <dbReference type="EnsemblPlants" id="LPERR04G06920.1"/>
    </source>
</evidence>
<keyword evidence="3" id="KW-1185">Reference proteome</keyword>